<keyword evidence="2" id="KW-1185">Reference proteome</keyword>
<dbReference type="Proteomes" id="UP001499988">
    <property type="component" value="Unassembled WGS sequence"/>
</dbReference>
<dbReference type="Pfam" id="PF12895">
    <property type="entry name" value="ANAPC3"/>
    <property type="match status" value="1"/>
</dbReference>
<dbReference type="Gene3D" id="1.25.40.10">
    <property type="entry name" value="Tetratricopeptide repeat domain"/>
    <property type="match status" value="1"/>
</dbReference>
<dbReference type="RefSeq" id="WP_345336950.1">
    <property type="nucleotide sequence ID" value="NZ_BAABJZ010000102.1"/>
</dbReference>
<accession>A0ABP9FMN8</accession>
<reference evidence="2" key="1">
    <citation type="journal article" date="2019" name="Int. J. Syst. Evol. Microbiol.">
        <title>The Global Catalogue of Microorganisms (GCM) 10K type strain sequencing project: providing services to taxonomists for standard genome sequencing and annotation.</title>
        <authorList>
            <consortium name="The Broad Institute Genomics Platform"/>
            <consortium name="The Broad Institute Genome Sequencing Center for Infectious Disease"/>
            <person name="Wu L."/>
            <person name="Ma J."/>
        </authorList>
    </citation>
    <scope>NUCLEOTIDE SEQUENCE [LARGE SCALE GENOMIC DNA]</scope>
    <source>
        <strain evidence="2">JCM 18401</strain>
    </source>
</reference>
<evidence type="ECO:0000313" key="1">
    <source>
        <dbReference type="EMBL" id="GAA4899754.1"/>
    </source>
</evidence>
<dbReference type="SUPFAM" id="SSF81901">
    <property type="entry name" value="HCP-like"/>
    <property type="match status" value="1"/>
</dbReference>
<name>A0ABP9FMN8_9GAMM</name>
<dbReference type="EMBL" id="BAABJZ010000102">
    <property type="protein sequence ID" value="GAA4899754.1"/>
    <property type="molecule type" value="Genomic_DNA"/>
</dbReference>
<evidence type="ECO:0008006" key="3">
    <source>
        <dbReference type="Google" id="ProtNLM"/>
    </source>
</evidence>
<proteinExistence type="predicted"/>
<gene>
    <name evidence="1" type="ORF">GCM10023333_36810</name>
</gene>
<comment type="caution">
    <text evidence="1">The sequence shown here is derived from an EMBL/GenBank/DDBJ whole genome shotgun (WGS) entry which is preliminary data.</text>
</comment>
<sequence>MQAQRRLARLLLSLDEVEESKALRWALAGFDQGNAAAGRLAMQLLIGADDDALHDPKQAVAIGKKLVKQEKSPDSQALLAQAYFANGDKRRAVHTQKDAIKEAKTLEWALAQFEADLARFERG</sequence>
<evidence type="ECO:0000313" key="2">
    <source>
        <dbReference type="Proteomes" id="UP001499988"/>
    </source>
</evidence>
<protein>
    <recommendedName>
        <fullName evidence="3">Sel1 repeat family protein</fullName>
    </recommendedName>
</protein>
<organism evidence="1 2">
    <name type="scientific">Ferrimonas pelagia</name>
    <dbReference type="NCBI Taxonomy" id="1177826"/>
    <lineage>
        <taxon>Bacteria</taxon>
        <taxon>Pseudomonadati</taxon>
        <taxon>Pseudomonadota</taxon>
        <taxon>Gammaproteobacteria</taxon>
        <taxon>Alteromonadales</taxon>
        <taxon>Ferrimonadaceae</taxon>
        <taxon>Ferrimonas</taxon>
    </lineage>
</organism>
<dbReference type="InterPro" id="IPR011990">
    <property type="entry name" value="TPR-like_helical_dom_sf"/>
</dbReference>